<keyword evidence="7" id="KW-1185">Reference proteome</keyword>
<dbReference type="InterPro" id="IPR006913">
    <property type="entry name" value="CENP-V/GFA"/>
</dbReference>
<gene>
    <name evidence="6" type="ORF">SAMN05421538_101627</name>
</gene>
<keyword evidence="3" id="KW-0862">Zinc</keyword>
<keyword evidence="4" id="KW-0456">Lyase</keyword>
<protein>
    <submittedName>
        <fullName evidence="6">Uncharacterized conserved protein</fullName>
    </submittedName>
</protein>
<dbReference type="RefSeq" id="WP_090520718.1">
    <property type="nucleotide sequence ID" value="NZ_FNAH01000001.1"/>
</dbReference>
<dbReference type="Proteomes" id="UP000199344">
    <property type="component" value="Unassembled WGS sequence"/>
</dbReference>
<dbReference type="STRING" id="591205.SAMN05421538_101627"/>
<evidence type="ECO:0000259" key="5">
    <source>
        <dbReference type="PROSITE" id="PS51891"/>
    </source>
</evidence>
<comment type="similarity">
    <text evidence="1">Belongs to the Gfa family.</text>
</comment>
<evidence type="ECO:0000256" key="3">
    <source>
        <dbReference type="ARBA" id="ARBA00022833"/>
    </source>
</evidence>
<evidence type="ECO:0000313" key="6">
    <source>
        <dbReference type="EMBL" id="SDD44672.1"/>
    </source>
</evidence>
<reference evidence="6 7" key="1">
    <citation type="submission" date="2016-10" db="EMBL/GenBank/DDBJ databases">
        <authorList>
            <person name="de Groot N.N."/>
        </authorList>
    </citation>
    <scope>NUCLEOTIDE SEQUENCE [LARGE SCALE GENOMIC DNA]</scope>
    <source>
        <strain evidence="6 7">DSM 22220</strain>
    </source>
</reference>
<feature type="domain" description="CENP-V/GFA" evidence="5">
    <location>
        <begin position="8"/>
        <end position="119"/>
    </location>
</feature>
<dbReference type="PANTHER" id="PTHR33337:SF40">
    <property type="entry name" value="CENP-V_GFA DOMAIN-CONTAINING PROTEIN-RELATED"/>
    <property type="match status" value="1"/>
</dbReference>
<evidence type="ECO:0000256" key="1">
    <source>
        <dbReference type="ARBA" id="ARBA00005495"/>
    </source>
</evidence>
<accession>A0A1G6UTN2</accession>
<sequence length="130" mass="14226">MSSENVEITGGCLCGAISFHAMRHDTPSMCHCGQCRRWSGHAWPAVGGTDLKISGRKNLQWFRSSENAQRGFCRVCGSSLFWKQNGSVHISISMGCIDEPTGMTLGGHIYAAHKGDYYDIADDLPQEATE</sequence>
<dbReference type="Gene3D" id="3.90.1590.10">
    <property type="entry name" value="glutathione-dependent formaldehyde- activating enzyme (gfa)"/>
    <property type="match status" value="1"/>
</dbReference>
<proteinExistence type="inferred from homology"/>
<dbReference type="PROSITE" id="PS51891">
    <property type="entry name" value="CENP_V_GFA"/>
    <property type="match status" value="1"/>
</dbReference>
<dbReference type="GO" id="GO:0046872">
    <property type="term" value="F:metal ion binding"/>
    <property type="evidence" value="ECO:0007669"/>
    <property type="project" value="UniProtKB-KW"/>
</dbReference>
<dbReference type="OrthoDB" id="9807246at2"/>
<evidence type="ECO:0000313" key="7">
    <source>
        <dbReference type="Proteomes" id="UP000199344"/>
    </source>
</evidence>
<organism evidence="6 7">
    <name type="scientific">Paracoccus isoporae</name>
    <dbReference type="NCBI Taxonomy" id="591205"/>
    <lineage>
        <taxon>Bacteria</taxon>
        <taxon>Pseudomonadati</taxon>
        <taxon>Pseudomonadota</taxon>
        <taxon>Alphaproteobacteria</taxon>
        <taxon>Rhodobacterales</taxon>
        <taxon>Paracoccaceae</taxon>
        <taxon>Paracoccus</taxon>
    </lineage>
</organism>
<dbReference type="SUPFAM" id="SSF51316">
    <property type="entry name" value="Mss4-like"/>
    <property type="match status" value="1"/>
</dbReference>
<dbReference type="InterPro" id="IPR011057">
    <property type="entry name" value="Mss4-like_sf"/>
</dbReference>
<dbReference type="GO" id="GO:0016846">
    <property type="term" value="F:carbon-sulfur lyase activity"/>
    <property type="evidence" value="ECO:0007669"/>
    <property type="project" value="InterPro"/>
</dbReference>
<name>A0A1G6UTN2_9RHOB</name>
<keyword evidence="2" id="KW-0479">Metal-binding</keyword>
<dbReference type="PANTHER" id="PTHR33337">
    <property type="entry name" value="GFA DOMAIN-CONTAINING PROTEIN"/>
    <property type="match status" value="1"/>
</dbReference>
<dbReference type="Pfam" id="PF04828">
    <property type="entry name" value="GFA"/>
    <property type="match status" value="1"/>
</dbReference>
<dbReference type="EMBL" id="FNAH01000001">
    <property type="protein sequence ID" value="SDD44672.1"/>
    <property type="molecule type" value="Genomic_DNA"/>
</dbReference>
<evidence type="ECO:0000256" key="4">
    <source>
        <dbReference type="ARBA" id="ARBA00023239"/>
    </source>
</evidence>
<evidence type="ECO:0000256" key="2">
    <source>
        <dbReference type="ARBA" id="ARBA00022723"/>
    </source>
</evidence>
<dbReference type="AlphaFoldDB" id="A0A1G6UTN2"/>